<reference evidence="1 2" key="1">
    <citation type="submission" date="2017-09" db="EMBL/GenBank/DDBJ databases">
        <title>Depth-based differentiation of microbial function through sediment-hosted aquifers and enrichment of novel symbionts in the deep terrestrial subsurface.</title>
        <authorList>
            <person name="Probst A.J."/>
            <person name="Ladd B."/>
            <person name="Jarett J.K."/>
            <person name="Geller-Mcgrath D.E."/>
            <person name="Sieber C.M."/>
            <person name="Emerson J.B."/>
            <person name="Anantharaman K."/>
            <person name="Thomas B.C."/>
            <person name="Malmstrom R."/>
            <person name="Stieglmeier M."/>
            <person name="Klingl A."/>
            <person name="Woyke T."/>
            <person name="Ryan C.M."/>
            <person name="Banfield J.F."/>
        </authorList>
    </citation>
    <scope>NUCLEOTIDE SEQUENCE [LARGE SCALE GENOMIC DNA]</scope>
    <source>
        <strain evidence="1">CG11_big_fil_rev_8_21_14_0_20_45_26</strain>
    </source>
</reference>
<dbReference type="AlphaFoldDB" id="A0A2H0LSX8"/>
<evidence type="ECO:0000313" key="1">
    <source>
        <dbReference type="EMBL" id="PIQ87530.1"/>
    </source>
</evidence>
<proteinExistence type="predicted"/>
<comment type="caution">
    <text evidence="1">The sequence shown here is derived from an EMBL/GenBank/DDBJ whole genome shotgun (WGS) entry which is preliminary data.</text>
</comment>
<accession>A0A2H0LSX8</accession>
<sequence>MPANVEQVKSSFGAVKCPNGDCGHILFEAGNRIRRKRPHKVLCRKCEEETIAVACLLNESDTGRLTVRLCCAQCGEDFDRRVPAIRKYCHGCKTYHLIYFLVFLGLPPV</sequence>
<name>A0A2H0LSX8_9BACT</name>
<dbReference type="EMBL" id="PCVY01000003">
    <property type="protein sequence ID" value="PIQ87530.1"/>
    <property type="molecule type" value="Genomic_DNA"/>
</dbReference>
<evidence type="ECO:0000313" key="2">
    <source>
        <dbReference type="Proteomes" id="UP000230859"/>
    </source>
</evidence>
<dbReference type="Proteomes" id="UP000230859">
    <property type="component" value="Unassembled WGS sequence"/>
</dbReference>
<protein>
    <submittedName>
        <fullName evidence="1">Uncharacterized protein</fullName>
    </submittedName>
</protein>
<gene>
    <name evidence="1" type="ORF">COV74_00215</name>
</gene>
<organism evidence="1 2">
    <name type="scientific">Candidatus Abzuiibacterium crystallinum</name>
    <dbReference type="NCBI Taxonomy" id="1974748"/>
    <lineage>
        <taxon>Bacteria</taxon>
        <taxon>Pseudomonadati</taxon>
        <taxon>Candidatus Omnitrophota</taxon>
        <taxon>Candidatus Abzuiibacterium</taxon>
    </lineage>
</organism>